<comment type="caution">
    <text evidence="1">The sequence shown here is derived from an EMBL/GenBank/DDBJ whole genome shotgun (WGS) entry which is preliminary data.</text>
</comment>
<feature type="non-terminal residue" evidence="1">
    <location>
        <position position="113"/>
    </location>
</feature>
<reference evidence="1" key="1">
    <citation type="submission" date="2021-02" db="EMBL/GenBank/DDBJ databases">
        <authorList>
            <person name="Nowell W R."/>
        </authorList>
    </citation>
    <scope>NUCLEOTIDE SEQUENCE</scope>
</reference>
<dbReference type="EMBL" id="CAJOBG010005524">
    <property type="protein sequence ID" value="CAF4156120.1"/>
    <property type="molecule type" value="Genomic_DNA"/>
</dbReference>
<dbReference type="Proteomes" id="UP000663866">
    <property type="component" value="Unassembled WGS sequence"/>
</dbReference>
<gene>
    <name evidence="1" type="ORF">OVN521_LOCUS23867</name>
</gene>
<protein>
    <recommendedName>
        <fullName evidence="3">F-box domain-containing protein</fullName>
    </recommendedName>
</protein>
<sequence>MTTITQLEDLSSEIFLEILEYLDGDEMAFTFASFNSRISLLLSSIPLHINIYRTYCRREFELLSNYLKFHFNQVVSLQSYDQICDQTNVIAYLFHLHNFLNLRSCIFHSDYSR</sequence>
<evidence type="ECO:0000313" key="2">
    <source>
        <dbReference type="Proteomes" id="UP000663866"/>
    </source>
</evidence>
<dbReference type="AlphaFoldDB" id="A0A819YN68"/>
<keyword evidence="2" id="KW-1185">Reference proteome</keyword>
<evidence type="ECO:0000313" key="1">
    <source>
        <dbReference type="EMBL" id="CAF4156120.1"/>
    </source>
</evidence>
<proteinExistence type="predicted"/>
<evidence type="ECO:0008006" key="3">
    <source>
        <dbReference type="Google" id="ProtNLM"/>
    </source>
</evidence>
<organism evidence="1 2">
    <name type="scientific">Rotaria magnacalcarata</name>
    <dbReference type="NCBI Taxonomy" id="392030"/>
    <lineage>
        <taxon>Eukaryota</taxon>
        <taxon>Metazoa</taxon>
        <taxon>Spiralia</taxon>
        <taxon>Gnathifera</taxon>
        <taxon>Rotifera</taxon>
        <taxon>Eurotatoria</taxon>
        <taxon>Bdelloidea</taxon>
        <taxon>Philodinida</taxon>
        <taxon>Philodinidae</taxon>
        <taxon>Rotaria</taxon>
    </lineage>
</organism>
<name>A0A819YN68_9BILA</name>
<accession>A0A819YN68</accession>